<dbReference type="RefSeq" id="XP_003005728.1">
    <property type="nucleotide sequence ID" value="XM_003005682.1"/>
</dbReference>
<dbReference type="GeneID" id="9532420"/>
<dbReference type="KEGG" id="val:VDBG_03681"/>
<dbReference type="HOGENOM" id="CLU_034476_3_0_1"/>
<dbReference type="Proteomes" id="UP000008698">
    <property type="component" value="Unassembled WGS sequence"/>
</dbReference>
<evidence type="ECO:0000313" key="3">
    <source>
        <dbReference type="EMBL" id="EEY17572.1"/>
    </source>
</evidence>
<feature type="region of interest" description="Disordered" evidence="1">
    <location>
        <begin position="377"/>
        <end position="476"/>
    </location>
</feature>
<dbReference type="Pfam" id="PF10263">
    <property type="entry name" value="SprT-like"/>
    <property type="match status" value="1"/>
</dbReference>
<name>C9SGV0_VERA1</name>
<keyword evidence="4" id="KW-1185">Reference proteome</keyword>
<proteinExistence type="predicted"/>
<dbReference type="OrthoDB" id="5236983at2759"/>
<reference evidence="4" key="1">
    <citation type="journal article" date="2011" name="PLoS Pathog.">
        <title>Comparative genomics yields insights into niche adaptation of plant vascular wilt pathogens.</title>
        <authorList>
            <person name="Klosterman S.J."/>
            <person name="Subbarao K.V."/>
            <person name="Kang S."/>
            <person name="Veronese P."/>
            <person name="Gold S.E."/>
            <person name="Thomma B.P.H.J."/>
            <person name="Chen Z."/>
            <person name="Henrissat B."/>
            <person name="Lee Y.-H."/>
            <person name="Park J."/>
            <person name="Garcia-Pedrajas M.D."/>
            <person name="Barbara D.J."/>
            <person name="Anchieta A."/>
            <person name="de Jonge R."/>
            <person name="Santhanam P."/>
            <person name="Maruthachalam K."/>
            <person name="Atallah Z."/>
            <person name="Amyotte S.G."/>
            <person name="Paz Z."/>
            <person name="Inderbitzin P."/>
            <person name="Hayes R.J."/>
            <person name="Heiman D.I."/>
            <person name="Young S."/>
            <person name="Zeng Q."/>
            <person name="Engels R."/>
            <person name="Galagan J."/>
            <person name="Cuomo C.A."/>
            <person name="Dobinson K.F."/>
            <person name="Ma L.-J."/>
        </authorList>
    </citation>
    <scope>NUCLEOTIDE SEQUENCE [LARGE SCALE GENOMIC DNA]</scope>
    <source>
        <strain evidence="4">VaMs.102 / ATCC MYA-4576 / FGSC 10136</strain>
    </source>
</reference>
<evidence type="ECO:0000259" key="2">
    <source>
        <dbReference type="Pfam" id="PF10263"/>
    </source>
</evidence>
<protein>
    <recommendedName>
        <fullName evidence="2">SprT-like domain-containing protein</fullName>
    </recommendedName>
</protein>
<accession>C9SGV0</accession>
<dbReference type="GO" id="GO:0006950">
    <property type="term" value="P:response to stress"/>
    <property type="evidence" value="ECO:0007669"/>
    <property type="project" value="UniProtKB-ARBA"/>
</dbReference>
<dbReference type="OMA" id="SAQYKDH"/>
<dbReference type="InterPro" id="IPR006640">
    <property type="entry name" value="SprT-like_domain"/>
</dbReference>
<sequence length="476" mass="54266">MAFWVVGAEPSPMLPSLGDGPAHGTYLTGGKRRVSHSDGSDNIYDHVPPPKRTKTNSFDPVTGSVRQHRELIPMQNLSFLVIREARSPTPEPARDGQTACSMERTASGLSISSDTTVCTTSTYDDANLLEDDEAAWLVQERLALSHRKAKDSRHERILRSLIRPRSRDAEFSIDNAALESIFSAANEIFFHNRLARRVNWDWSHSSSSQYQDHIIGTTALRRSRLLGGFETLIVLSHPILKNRKYNRRLLISTFLHELIHSYLFVCCGFKARRCGGHTTGFKRIAALIDEWAGPDTLHLKDMEADLDHFKEEEKWDELSNQQSSLLAQSASLPDEYDYLTPYHQHHHHAPHHLTHDYQHQQGPWDYWVADRQEHIPLSRCSTPGSPATADDLEGEGMRWPARRETWAERTPRASSRHLQAPGTGHLSRPSSQQRHWYTDDHEPFRRRDHSYDRFDQRRANSPSPSIASDAVGSPYV</sequence>
<dbReference type="EMBL" id="DS985217">
    <property type="protein sequence ID" value="EEY17572.1"/>
    <property type="molecule type" value="Genomic_DNA"/>
</dbReference>
<gene>
    <name evidence="3" type="ORF">VDBG_03681</name>
</gene>
<feature type="domain" description="SprT-like" evidence="2">
    <location>
        <begin position="178"/>
        <end position="292"/>
    </location>
</feature>
<organism evidence="4">
    <name type="scientific">Verticillium alfalfae (strain VaMs.102 / ATCC MYA-4576 / FGSC 10136)</name>
    <name type="common">Verticillium wilt of alfalfa</name>
    <name type="synonym">Verticillium albo-atrum</name>
    <dbReference type="NCBI Taxonomy" id="526221"/>
    <lineage>
        <taxon>Eukaryota</taxon>
        <taxon>Fungi</taxon>
        <taxon>Dikarya</taxon>
        <taxon>Ascomycota</taxon>
        <taxon>Pezizomycotina</taxon>
        <taxon>Sordariomycetes</taxon>
        <taxon>Hypocreomycetidae</taxon>
        <taxon>Glomerellales</taxon>
        <taxon>Plectosphaerellaceae</taxon>
        <taxon>Verticillium</taxon>
    </lineage>
</organism>
<feature type="compositionally biased region" description="Basic and acidic residues" evidence="1">
    <location>
        <begin position="436"/>
        <end position="458"/>
    </location>
</feature>
<feature type="compositionally biased region" description="Basic and acidic residues" evidence="1">
    <location>
        <begin position="401"/>
        <end position="411"/>
    </location>
</feature>
<dbReference type="AlphaFoldDB" id="C9SGV0"/>
<evidence type="ECO:0000256" key="1">
    <source>
        <dbReference type="SAM" id="MobiDB-lite"/>
    </source>
</evidence>
<dbReference type="eggNOG" id="ENOG502RJ6T">
    <property type="taxonomic scope" value="Eukaryota"/>
</dbReference>
<feature type="region of interest" description="Disordered" evidence="1">
    <location>
        <begin position="29"/>
        <end position="58"/>
    </location>
</feature>
<evidence type="ECO:0000313" key="4">
    <source>
        <dbReference type="Proteomes" id="UP000008698"/>
    </source>
</evidence>
<dbReference type="STRING" id="526221.C9SGV0"/>